<dbReference type="EMBL" id="DVFZ01000085">
    <property type="protein sequence ID" value="HIQ83123.1"/>
    <property type="molecule type" value="Genomic_DNA"/>
</dbReference>
<dbReference type="Proteomes" id="UP000824260">
    <property type="component" value="Unassembled WGS sequence"/>
</dbReference>
<dbReference type="Pfam" id="PF00583">
    <property type="entry name" value="Acetyltransf_1"/>
    <property type="match status" value="1"/>
</dbReference>
<dbReference type="PROSITE" id="PS51186">
    <property type="entry name" value="GNAT"/>
    <property type="match status" value="1"/>
</dbReference>
<dbReference type="CDD" id="cd04301">
    <property type="entry name" value="NAT_SF"/>
    <property type="match status" value="1"/>
</dbReference>
<organism evidence="2 3">
    <name type="scientific">Candidatus Pullichristensenella stercorigallinarum</name>
    <dbReference type="NCBI Taxonomy" id="2840909"/>
    <lineage>
        <taxon>Bacteria</taxon>
        <taxon>Bacillati</taxon>
        <taxon>Bacillota</taxon>
        <taxon>Clostridia</taxon>
        <taxon>Candidatus Pullichristensenella</taxon>
    </lineage>
</organism>
<dbReference type="InterPro" id="IPR000182">
    <property type="entry name" value="GNAT_dom"/>
</dbReference>
<protein>
    <submittedName>
        <fullName evidence="2">GNAT family N-acetyltransferase</fullName>
    </submittedName>
</protein>
<evidence type="ECO:0000313" key="2">
    <source>
        <dbReference type="EMBL" id="HIQ83123.1"/>
    </source>
</evidence>
<reference evidence="2" key="2">
    <citation type="journal article" date="2021" name="PeerJ">
        <title>Extensive microbial diversity within the chicken gut microbiome revealed by metagenomics and culture.</title>
        <authorList>
            <person name="Gilroy R."/>
            <person name="Ravi A."/>
            <person name="Getino M."/>
            <person name="Pursley I."/>
            <person name="Horton D.L."/>
            <person name="Alikhan N.F."/>
            <person name="Baker D."/>
            <person name="Gharbi K."/>
            <person name="Hall N."/>
            <person name="Watson M."/>
            <person name="Adriaenssens E.M."/>
            <person name="Foster-Nyarko E."/>
            <person name="Jarju S."/>
            <person name="Secka A."/>
            <person name="Antonio M."/>
            <person name="Oren A."/>
            <person name="Chaudhuri R.R."/>
            <person name="La Ragione R."/>
            <person name="Hildebrand F."/>
            <person name="Pallen M.J."/>
        </authorList>
    </citation>
    <scope>NUCLEOTIDE SEQUENCE</scope>
    <source>
        <strain evidence="2">ChiSjej6B24-2974</strain>
    </source>
</reference>
<dbReference type="Gene3D" id="3.40.630.30">
    <property type="match status" value="1"/>
</dbReference>
<dbReference type="GO" id="GO:0016747">
    <property type="term" value="F:acyltransferase activity, transferring groups other than amino-acyl groups"/>
    <property type="evidence" value="ECO:0007669"/>
    <property type="project" value="InterPro"/>
</dbReference>
<dbReference type="InterPro" id="IPR016181">
    <property type="entry name" value="Acyl_CoA_acyltransferase"/>
</dbReference>
<feature type="domain" description="N-acetyltransferase" evidence="1">
    <location>
        <begin position="2"/>
        <end position="149"/>
    </location>
</feature>
<evidence type="ECO:0000313" key="3">
    <source>
        <dbReference type="Proteomes" id="UP000824260"/>
    </source>
</evidence>
<gene>
    <name evidence="2" type="ORF">IAA52_08470</name>
</gene>
<dbReference type="AlphaFoldDB" id="A0A9D1CWZ0"/>
<evidence type="ECO:0000259" key="1">
    <source>
        <dbReference type="PROSITE" id="PS51186"/>
    </source>
</evidence>
<accession>A0A9D1CWZ0</accession>
<comment type="caution">
    <text evidence="2">The sequence shown here is derived from an EMBL/GenBank/DDBJ whole genome shotgun (WGS) entry which is preliminary data.</text>
</comment>
<proteinExistence type="predicted"/>
<dbReference type="SUPFAM" id="SSF55729">
    <property type="entry name" value="Acyl-CoA N-acyltransferases (Nat)"/>
    <property type="match status" value="1"/>
</dbReference>
<reference evidence="2" key="1">
    <citation type="submission" date="2020-10" db="EMBL/GenBank/DDBJ databases">
        <authorList>
            <person name="Gilroy R."/>
        </authorList>
    </citation>
    <scope>NUCLEOTIDE SEQUENCE</scope>
    <source>
        <strain evidence="2">ChiSjej6B24-2974</strain>
    </source>
</reference>
<sequence>MIRIKAVDAQNILDVCELSTNQDRIGTTRESCSCCNAISIAETKYNAEMHPNAIYNNNALIGFFMYQRAENQTDTATIYRFMVDDRFQHKGLEQEALEHILRGLKIQGVKKVALIIDNANEHAKGLYLSAGFHFSEKIDQTKCRYALEL</sequence>
<name>A0A9D1CWZ0_9FIRM</name>